<reference evidence="3" key="2">
    <citation type="submission" date="2015-01" db="EMBL/GenBank/DDBJ databases">
        <title>Evolutionary Origins and Diversification of the Mycorrhizal Mutualists.</title>
        <authorList>
            <consortium name="DOE Joint Genome Institute"/>
            <consortium name="Mycorrhizal Genomics Consortium"/>
            <person name="Kohler A."/>
            <person name="Kuo A."/>
            <person name="Nagy L.G."/>
            <person name="Floudas D."/>
            <person name="Copeland A."/>
            <person name="Barry K.W."/>
            <person name="Cichocki N."/>
            <person name="Veneault-Fourrey C."/>
            <person name="LaButti K."/>
            <person name="Lindquist E.A."/>
            <person name="Lipzen A."/>
            <person name="Lundell T."/>
            <person name="Morin E."/>
            <person name="Murat C."/>
            <person name="Riley R."/>
            <person name="Ohm R."/>
            <person name="Sun H."/>
            <person name="Tunlid A."/>
            <person name="Henrissat B."/>
            <person name="Grigoriev I.V."/>
            <person name="Hibbett D.S."/>
            <person name="Martin F."/>
        </authorList>
    </citation>
    <scope>NUCLEOTIDE SEQUENCE [LARGE SCALE GENOMIC DNA]</scope>
    <source>
        <strain evidence="3">ATCC 200175</strain>
    </source>
</reference>
<organism evidence="2 3">
    <name type="scientific">Paxillus involutus ATCC 200175</name>
    <dbReference type="NCBI Taxonomy" id="664439"/>
    <lineage>
        <taxon>Eukaryota</taxon>
        <taxon>Fungi</taxon>
        <taxon>Dikarya</taxon>
        <taxon>Basidiomycota</taxon>
        <taxon>Agaricomycotina</taxon>
        <taxon>Agaricomycetes</taxon>
        <taxon>Agaricomycetidae</taxon>
        <taxon>Boletales</taxon>
        <taxon>Paxilineae</taxon>
        <taxon>Paxillaceae</taxon>
        <taxon>Paxillus</taxon>
    </lineage>
</organism>
<feature type="compositionally biased region" description="Polar residues" evidence="1">
    <location>
        <begin position="44"/>
        <end position="57"/>
    </location>
</feature>
<feature type="compositionally biased region" description="Acidic residues" evidence="1">
    <location>
        <begin position="90"/>
        <end position="99"/>
    </location>
</feature>
<dbReference type="EMBL" id="KN820389">
    <property type="protein sequence ID" value="KIJ06305.1"/>
    <property type="molecule type" value="Genomic_DNA"/>
</dbReference>
<protein>
    <submittedName>
        <fullName evidence="2">Uncharacterized protein</fullName>
    </submittedName>
</protein>
<dbReference type="OrthoDB" id="2711649at2759"/>
<sequence length="266" mass="28024">MDQKASGVSLVKPTSSLDSPRARVNTPPSPPLPPHTPNLPVEQTAPTSTRPTHQRGQNGHIPGNGTCCTCEDDVEGSQGKVELRSRGDREPDDEDGNDVDVDHAHVMPHPPSSTRQTANKEATGTSNPNANSAGTTMPVGTLNRPLNVSKSNSNDEGVEGKGEKGEGNERASGITAPSSNGNPQPTQTNTTPPSMPLEGEKDGEESSGCAHEAATHDVETPQAKLRTTPPLRTPYNQRSSGEGQVLAIGHRQAVGEEDKAREKHID</sequence>
<name>A0A0C9SUV8_PAXIN</name>
<dbReference type="HOGENOM" id="CLU_1046230_0_0_1"/>
<dbReference type="AlphaFoldDB" id="A0A0C9SUV8"/>
<feature type="compositionally biased region" description="Polar residues" evidence="1">
    <location>
        <begin position="144"/>
        <end position="155"/>
    </location>
</feature>
<dbReference type="Proteomes" id="UP000053647">
    <property type="component" value="Unassembled WGS sequence"/>
</dbReference>
<feature type="compositionally biased region" description="Low complexity" evidence="1">
    <location>
        <begin position="182"/>
        <end position="192"/>
    </location>
</feature>
<proteinExistence type="predicted"/>
<keyword evidence="3" id="KW-1185">Reference proteome</keyword>
<gene>
    <name evidence="2" type="ORF">PAXINDRAFT_20490</name>
</gene>
<reference evidence="2 3" key="1">
    <citation type="submission" date="2014-06" db="EMBL/GenBank/DDBJ databases">
        <authorList>
            <consortium name="DOE Joint Genome Institute"/>
            <person name="Kuo A."/>
            <person name="Kohler A."/>
            <person name="Nagy L.G."/>
            <person name="Floudas D."/>
            <person name="Copeland A."/>
            <person name="Barry K.W."/>
            <person name="Cichocki N."/>
            <person name="Veneault-Fourrey C."/>
            <person name="LaButti K."/>
            <person name="Lindquist E.A."/>
            <person name="Lipzen A."/>
            <person name="Lundell T."/>
            <person name="Morin E."/>
            <person name="Murat C."/>
            <person name="Sun H."/>
            <person name="Tunlid A."/>
            <person name="Henrissat B."/>
            <person name="Grigoriev I.V."/>
            <person name="Hibbett D.S."/>
            <person name="Martin F."/>
            <person name="Nordberg H.P."/>
            <person name="Cantor M.N."/>
            <person name="Hua S.X."/>
        </authorList>
    </citation>
    <scope>NUCLEOTIDE SEQUENCE [LARGE SCALE GENOMIC DNA]</scope>
    <source>
        <strain evidence="2 3">ATCC 200175</strain>
    </source>
</reference>
<feature type="region of interest" description="Disordered" evidence="1">
    <location>
        <begin position="1"/>
        <end position="266"/>
    </location>
</feature>
<feature type="compositionally biased region" description="Basic and acidic residues" evidence="1">
    <location>
        <begin position="158"/>
        <end position="169"/>
    </location>
</feature>
<evidence type="ECO:0000313" key="3">
    <source>
        <dbReference type="Proteomes" id="UP000053647"/>
    </source>
</evidence>
<feature type="compositionally biased region" description="Basic and acidic residues" evidence="1">
    <location>
        <begin position="253"/>
        <end position="266"/>
    </location>
</feature>
<evidence type="ECO:0000313" key="2">
    <source>
        <dbReference type="EMBL" id="KIJ06305.1"/>
    </source>
</evidence>
<accession>A0A0C9SUV8</accession>
<feature type="compositionally biased region" description="Polar residues" evidence="1">
    <location>
        <begin position="112"/>
        <end position="135"/>
    </location>
</feature>
<feature type="compositionally biased region" description="Pro residues" evidence="1">
    <location>
        <begin position="27"/>
        <end position="37"/>
    </location>
</feature>
<evidence type="ECO:0000256" key="1">
    <source>
        <dbReference type="SAM" id="MobiDB-lite"/>
    </source>
</evidence>